<evidence type="ECO:0000313" key="2">
    <source>
        <dbReference type="Proteomes" id="UP000195442"/>
    </source>
</evidence>
<dbReference type="InterPro" id="IPR045944">
    <property type="entry name" value="DUF6364"/>
</dbReference>
<organism evidence="1 2">
    <name type="scientific">Crenothrix polyspora</name>
    <dbReference type="NCBI Taxonomy" id="360316"/>
    <lineage>
        <taxon>Bacteria</taxon>
        <taxon>Pseudomonadati</taxon>
        <taxon>Pseudomonadota</taxon>
        <taxon>Gammaproteobacteria</taxon>
        <taxon>Methylococcales</taxon>
        <taxon>Crenotrichaceae</taxon>
        <taxon>Crenothrix</taxon>
    </lineage>
</organism>
<accession>A0A1R4H5U7</accession>
<dbReference type="Pfam" id="PF19891">
    <property type="entry name" value="DUF6364"/>
    <property type="match status" value="1"/>
</dbReference>
<dbReference type="RefSeq" id="WP_087146593.1">
    <property type="nucleotide sequence ID" value="NZ_FUKJ01000146.1"/>
</dbReference>
<reference evidence="2" key="1">
    <citation type="submission" date="2017-02" db="EMBL/GenBank/DDBJ databases">
        <authorList>
            <person name="Daims H."/>
        </authorList>
    </citation>
    <scope>NUCLEOTIDE SEQUENCE [LARGE SCALE GENOMIC DNA]</scope>
</reference>
<dbReference type="Proteomes" id="UP000195442">
    <property type="component" value="Unassembled WGS sequence"/>
</dbReference>
<proteinExistence type="predicted"/>
<dbReference type="OrthoDB" id="6198066at2"/>
<keyword evidence="2" id="KW-1185">Reference proteome</keyword>
<protein>
    <recommendedName>
        <fullName evidence="3">Antitoxin</fullName>
    </recommendedName>
</protein>
<sequence>MQTKLTLRLEEELINRAKIYAKDHDKSLSQIVSDYFHLLSQQTKTEPHCPITQALTGIIAGENVSEADYKQHLQDKYL</sequence>
<evidence type="ECO:0008006" key="3">
    <source>
        <dbReference type="Google" id="ProtNLM"/>
    </source>
</evidence>
<dbReference type="EMBL" id="FUKJ01000146">
    <property type="protein sequence ID" value="SJM91559.1"/>
    <property type="molecule type" value="Genomic_DNA"/>
</dbReference>
<dbReference type="AlphaFoldDB" id="A0A1R4H5U7"/>
<name>A0A1R4H5U7_9GAMM</name>
<evidence type="ECO:0000313" key="1">
    <source>
        <dbReference type="EMBL" id="SJM91559.1"/>
    </source>
</evidence>
<gene>
    <name evidence="1" type="ORF">CRENPOLYSF2_230008</name>
</gene>